<gene>
    <name evidence="6" type="ORF">FYJ37_01525</name>
</gene>
<evidence type="ECO:0000256" key="4">
    <source>
        <dbReference type="ARBA" id="ARBA00023136"/>
    </source>
</evidence>
<feature type="transmembrane region" description="Helical" evidence="5">
    <location>
        <begin position="375"/>
        <end position="395"/>
    </location>
</feature>
<organism evidence="6 7">
    <name type="scientific">Clostridium scindens (strain JCM 10418 / VPI 12708)</name>
    <dbReference type="NCBI Taxonomy" id="29347"/>
    <lineage>
        <taxon>Bacteria</taxon>
        <taxon>Bacillati</taxon>
        <taxon>Bacillota</taxon>
        <taxon>Clostridia</taxon>
        <taxon>Lachnospirales</taxon>
        <taxon>Lachnospiraceae</taxon>
    </lineage>
</organism>
<keyword evidence="3 5" id="KW-1133">Transmembrane helix</keyword>
<accession>A0A844F1J5</accession>
<sequence length="475" mass="50057">MSCTLFLSEKTFKKEAKEIRVMEEKKGLKKNLGVATAMAIVVGCVIGSGVFFKPQAIYTATGGAPGLGMIAWIITGLASIAAALTFAEVAIMIPKTGGMVAYLEEIYNPVVGFLAGWVQTILFYPAMTSALAVVCAQQAALFIGDGFTVPLAIGIIILIIFLNSLGSKVGGSVQIIFTVCKLIPLILLMIFGFVKGGGANPIFTPMVGDGLSPAVVLGQLMVAILFAFEGWTNVGAIAGEMKNPGRDLPIAIVGGVSVIMGVYFIINISYLWVLPANELAGMTAPASAVALKIFGDVGGKIVSVGIMISVFGACNGFVLSGSRVAYSLAEEGNFPFSKSLARLNKAQVPTNSIILVGGISCIYAISGQFNLLTDLAVFSSWTFYTLTFIGVMKLRKDRPDAVRTYKVPLYPVVPLIAIVSGIYVIINQIFMSGLQSTLLSAGSIAVTLIGLPVYMAVSKRKSVNNIVENDEKILT</sequence>
<evidence type="ECO:0000256" key="2">
    <source>
        <dbReference type="ARBA" id="ARBA00022692"/>
    </source>
</evidence>
<evidence type="ECO:0000256" key="3">
    <source>
        <dbReference type="ARBA" id="ARBA00022989"/>
    </source>
</evidence>
<dbReference type="AlphaFoldDB" id="A0A844F1J5"/>
<proteinExistence type="predicted"/>
<name>A0A844F1J5_CLOSV</name>
<dbReference type="Proteomes" id="UP000462363">
    <property type="component" value="Unassembled WGS sequence"/>
</dbReference>
<dbReference type="Gene3D" id="1.20.1740.10">
    <property type="entry name" value="Amino acid/polyamine transporter I"/>
    <property type="match status" value="1"/>
</dbReference>
<dbReference type="InterPro" id="IPR050598">
    <property type="entry name" value="AminoAcid_Transporter"/>
</dbReference>
<feature type="transmembrane region" description="Helical" evidence="5">
    <location>
        <begin position="438"/>
        <end position="457"/>
    </location>
</feature>
<dbReference type="GO" id="GO:0015179">
    <property type="term" value="F:L-amino acid transmembrane transporter activity"/>
    <property type="evidence" value="ECO:0007669"/>
    <property type="project" value="TreeGrafter"/>
</dbReference>
<dbReference type="InterPro" id="IPR002293">
    <property type="entry name" value="AA/rel_permease1"/>
</dbReference>
<evidence type="ECO:0000256" key="1">
    <source>
        <dbReference type="ARBA" id="ARBA00004141"/>
    </source>
</evidence>
<dbReference type="PIRSF" id="PIRSF006060">
    <property type="entry name" value="AA_transporter"/>
    <property type="match status" value="1"/>
</dbReference>
<evidence type="ECO:0000313" key="7">
    <source>
        <dbReference type="Proteomes" id="UP000462363"/>
    </source>
</evidence>
<dbReference type="EMBL" id="VUMB01000003">
    <property type="protein sequence ID" value="MSS39062.1"/>
    <property type="molecule type" value="Genomic_DNA"/>
</dbReference>
<reference evidence="6 7" key="1">
    <citation type="submission" date="2019-08" db="EMBL/GenBank/DDBJ databases">
        <title>In-depth cultivation of the pig gut microbiome towards novel bacterial diversity and tailored functional studies.</title>
        <authorList>
            <person name="Wylensek D."/>
            <person name="Hitch T.C.A."/>
            <person name="Clavel T."/>
        </authorList>
    </citation>
    <scope>NUCLEOTIDE SEQUENCE [LARGE SCALE GENOMIC DNA]</scope>
    <source>
        <strain evidence="6 7">BL-389-WT-3D</strain>
    </source>
</reference>
<feature type="transmembrane region" description="Helical" evidence="5">
    <location>
        <begin position="106"/>
        <end position="127"/>
    </location>
</feature>
<feature type="transmembrane region" description="Helical" evidence="5">
    <location>
        <begin position="214"/>
        <end position="238"/>
    </location>
</feature>
<evidence type="ECO:0000313" key="6">
    <source>
        <dbReference type="EMBL" id="MSS39062.1"/>
    </source>
</evidence>
<feature type="transmembrane region" description="Helical" evidence="5">
    <location>
        <begin position="250"/>
        <end position="273"/>
    </location>
</feature>
<comment type="caution">
    <text evidence="6">The sequence shown here is derived from an EMBL/GenBank/DDBJ whole genome shotgun (WGS) entry which is preliminary data.</text>
</comment>
<evidence type="ECO:0000256" key="5">
    <source>
        <dbReference type="SAM" id="Phobius"/>
    </source>
</evidence>
<feature type="transmembrane region" description="Helical" evidence="5">
    <location>
        <begin position="72"/>
        <end position="94"/>
    </location>
</feature>
<dbReference type="GO" id="GO:0016020">
    <property type="term" value="C:membrane"/>
    <property type="evidence" value="ECO:0007669"/>
    <property type="project" value="UniProtKB-SubCell"/>
</dbReference>
<feature type="transmembrane region" description="Helical" evidence="5">
    <location>
        <begin position="32"/>
        <end position="52"/>
    </location>
</feature>
<feature type="transmembrane region" description="Helical" evidence="5">
    <location>
        <begin position="407"/>
        <end position="426"/>
    </location>
</feature>
<dbReference type="PANTHER" id="PTHR11785">
    <property type="entry name" value="AMINO ACID TRANSPORTER"/>
    <property type="match status" value="1"/>
</dbReference>
<feature type="transmembrane region" description="Helical" evidence="5">
    <location>
        <begin position="301"/>
        <end position="319"/>
    </location>
</feature>
<dbReference type="PANTHER" id="PTHR11785:SF512">
    <property type="entry name" value="SOBREMESA, ISOFORM B"/>
    <property type="match status" value="1"/>
</dbReference>
<keyword evidence="2 5" id="KW-0812">Transmembrane</keyword>
<feature type="transmembrane region" description="Helical" evidence="5">
    <location>
        <begin position="348"/>
        <end position="369"/>
    </location>
</feature>
<feature type="transmembrane region" description="Helical" evidence="5">
    <location>
        <begin position="139"/>
        <end position="163"/>
    </location>
</feature>
<keyword evidence="4 5" id="KW-0472">Membrane</keyword>
<feature type="transmembrane region" description="Helical" evidence="5">
    <location>
        <begin position="175"/>
        <end position="194"/>
    </location>
</feature>
<protein>
    <submittedName>
        <fullName evidence="6">Amino acid permease</fullName>
    </submittedName>
</protein>
<dbReference type="Pfam" id="PF13520">
    <property type="entry name" value="AA_permease_2"/>
    <property type="match status" value="1"/>
</dbReference>
<comment type="subcellular location">
    <subcellularLocation>
        <location evidence="1">Membrane</location>
        <topology evidence="1">Multi-pass membrane protein</topology>
    </subcellularLocation>
</comment>